<dbReference type="InterPro" id="IPR004919">
    <property type="entry name" value="GmrSD_N"/>
</dbReference>
<dbReference type="InterPro" id="IPR011089">
    <property type="entry name" value="GmrSD_C"/>
</dbReference>
<evidence type="ECO:0000259" key="1">
    <source>
        <dbReference type="Pfam" id="PF03235"/>
    </source>
</evidence>
<dbReference type="Pfam" id="PF03235">
    <property type="entry name" value="GmrSD_N"/>
    <property type="match status" value="1"/>
</dbReference>
<dbReference type="PANTHER" id="PTHR35149:SF2">
    <property type="entry name" value="DUF262 DOMAIN-CONTAINING PROTEIN"/>
    <property type="match status" value="1"/>
</dbReference>
<accession>A0AA93AKC0</accession>
<protein>
    <submittedName>
        <fullName evidence="3">DUF262 domain-containing protein</fullName>
    </submittedName>
</protein>
<dbReference type="EMBL" id="QHJS02000085">
    <property type="protein sequence ID" value="RRO12434.1"/>
    <property type="molecule type" value="Genomic_DNA"/>
</dbReference>
<dbReference type="PANTHER" id="PTHR35149">
    <property type="entry name" value="SLL5132 PROTEIN"/>
    <property type="match status" value="1"/>
</dbReference>
<name>A0AA93AKC0_9GAMM</name>
<dbReference type="Pfam" id="PF07510">
    <property type="entry name" value="GmrSD_C"/>
    <property type="match status" value="1"/>
</dbReference>
<dbReference type="Proteomes" id="UP000256540">
    <property type="component" value="Unassembled WGS sequence"/>
</dbReference>
<evidence type="ECO:0000259" key="2">
    <source>
        <dbReference type="Pfam" id="PF07510"/>
    </source>
</evidence>
<feature type="domain" description="GmrSD restriction endonucleases N-terminal" evidence="1">
    <location>
        <begin position="11"/>
        <end position="237"/>
    </location>
</feature>
<feature type="domain" description="GmrSD restriction endonucleases C-terminal" evidence="2">
    <location>
        <begin position="440"/>
        <end position="563"/>
    </location>
</feature>
<dbReference type="AlphaFoldDB" id="A0AA93AKC0"/>
<sequence>MSKLNVDQKTINDLLSDKKADFLIPDYQRPYAWNDEQCQTLWDDIFLFSFPDNNYEEFDDNEEYFLGSIVTYKNERGKSEVIDGQQRLTTLMLILRAFYDKFENMQDTNSKLTRERIEKCIWKTDTFGTADKNSLKIDSEVATDNDKNEFLELLRTGMVKQGSKSQYVLNYQFFQRKIDTFLQSFPSYFAYLPARILGNCILLPIEAESQDTALRIFSTLNDRGLPLSDADIFKAQFYKHYGSLNNKDEFIAEWKSLEEITNSVFKPITGTPMDELFTRYMYFLRAKEGNKSSTTEALRKFYERNKYQYLKKSNTLDEIKSLSLFWKSVSDQEKPRFSDNVLKRLYVLNFAPNGMWQHITSVYFLQKKSDDGMLEDTGFCTFLDRITAFIFTYAITNPGVNALRTPVYDEMVNLVKGDDVTFSKYKFNKTQARTSFDNYVFTNQRNATRSMITWYAYTYPMQQLISLNDIYHLEHIYPKKRQETESGLKKEGNLDSLGNKILLESGINIRASDYRFEDKKKIYRGEQRRGNYKEPSKIYEIEELIGYDEFSEEQLVERNNKILNKFFEFLQTQDLLA</sequence>
<proteinExistence type="predicted"/>
<reference evidence="3 4" key="1">
    <citation type="submission" date="2018-11" db="EMBL/GenBank/DDBJ databases">
        <title>Draft genome sequences of proposed Pectobacterium aquaticum sp. nov. isolated in France from fresh water.</title>
        <authorList>
            <person name="Pedron J."/>
            <person name="Barny M.A."/>
        </authorList>
    </citation>
    <scope>NUCLEOTIDE SEQUENCE [LARGE SCALE GENOMIC DNA]</scope>
    <source>
        <strain evidence="3 4">A127-S21-F16</strain>
    </source>
</reference>
<evidence type="ECO:0000313" key="3">
    <source>
        <dbReference type="EMBL" id="RRO12434.1"/>
    </source>
</evidence>
<dbReference type="RefSeq" id="WP_116167193.1">
    <property type="nucleotide sequence ID" value="NZ_CP161828.1"/>
</dbReference>
<gene>
    <name evidence="3" type="ORF">DMB84_018955</name>
</gene>
<comment type="caution">
    <text evidence="3">The sequence shown here is derived from an EMBL/GenBank/DDBJ whole genome shotgun (WGS) entry which is preliminary data.</text>
</comment>
<organism evidence="3 4">
    <name type="scientific">Pectobacterium aquaticum</name>
    <dbReference type="NCBI Taxonomy" id="2204145"/>
    <lineage>
        <taxon>Bacteria</taxon>
        <taxon>Pseudomonadati</taxon>
        <taxon>Pseudomonadota</taxon>
        <taxon>Gammaproteobacteria</taxon>
        <taxon>Enterobacterales</taxon>
        <taxon>Pectobacteriaceae</taxon>
        <taxon>Pectobacterium</taxon>
    </lineage>
</organism>
<evidence type="ECO:0000313" key="4">
    <source>
        <dbReference type="Proteomes" id="UP000256540"/>
    </source>
</evidence>